<feature type="compositionally biased region" description="Low complexity" evidence="1">
    <location>
        <begin position="40"/>
        <end position="68"/>
    </location>
</feature>
<dbReference type="Proteomes" id="UP000272025">
    <property type="component" value="Unassembled WGS sequence"/>
</dbReference>
<dbReference type="GeneID" id="39583323"/>
<reference evidence="2 3" key="1">
    <citation type="journal article" date="2018" name="Mol. Ecol.">
        <title>The obligate alkalophilic soda-lake fungus Sodiomyces alkalinus has shifted to a protein diet.</title>
        <authorList>
            <person name="Grum-Grzhimaylo A.A."/>
            <person name="Falkoski D.L."/>
            <person name="van den Heuvel J."/>
            <person name="Valero-Jimenez C.A."/>
            <person name="Min B."/>
            <person name="Choi I.G."/>
            <person name="Lipzen A."/>
            <person name="Daum C.G."/>
            <person name="Aanen D.K."/>
            <person name="Tsang A."/>
            <person name="Henrissat B."/>
            <person name="Bilanenko E.N."/>
            <person name="de Vries R.P."/>
            <person name="van Kan J.A.L."/>
            <person name="Grigoriev I.V."/>
            <person name="Debets A.J.M."/>
        </authorList>
    </citation>
    <scope>NUCLEOTIDE SEQUENCE [LARGE SCALE GENOMIC DNA]</scope>
    <source>
        <strain evidence="2 3">F11</strain>
    </source>
</reference>
<feature type="compositionally biased region" description="Polar residues" evidence="1">
    <location>
        <begin position="184"/>
        <end position="197"/>
    </location>
</feature>
<dbReference type="AlphaFoldDB" id="A0A3N2Q2T6"/>
<dbReference type="EMBL" id="ML119052">
    <property type="protein sequence ID" value="ROT41084.1"/>
    <property type="molecule type" value="Genomic_DNA"/>
</dbReference>
<dbReference type="STRING" id="1314773.A0A3N2Q2T6"/>
<proteinExistence type="predicted"/>
<feature type="compositionally biased region" description="Polar residues" evidence="1">
    <location>
        <begin position="244"/>
        <end position="258"/>
    </location>
</feature>
<protein>
    <submittedName>
        <fullName evidence="2">Uncharacterized protein</fullName>
    </submittedName>
</protein>
<feature type="compositionally biased region" description="Gly residues" evidence="1">
    <location>
        <begin position="261"/>
        <end position="291"/>
    </location>
</feature>
<sequence>MGFKDKIKDALHPDRDETIRDEDPADTAPGAYPTDRDPRNQNAAAAANQPTGTYAPGPAAAAPGSSTTHSDNQPPPTSRHVQRENASAAPEYSSHHPTDSGVDFDFGGGDTRPYQGKREPREAGSGLRNEGGAPPYWGSMGRGENMPQQQQQQQPFAQGRGGGNGFRSDPAAGVSKSSHMMDPDSSSQQRGGLQSTYGGVDSRGGEQGYDPRLVSGMNPRGQSQGYDQKLGGQKAGGVMGGPMASSSAHQGSPTQPQLQDGGMGSAMGAGSGAGTKGADGSSGPGQFGPGLDGSRVMHTCEACGTDNDISQYFRKDAVYRMG</sequence>
<organism evidence="2 3">
    <name type="scientific">Sodiomyces alkalinus (strain CBS 110278 / VKM F-3762 / F11)</name>
    <name type="common">Alkaliphilic filamentous fungus</name>
    <dbReference type="NCBI Taxonomy" id="1314773"/>
    <lineage>
        <taxon>Eukaryota</taxon>
        <taxon>Fungi</taxon>
        <taxon>Dikarya</taxon>
        <taxon>Ascomycota</taxon>
        <taxon>Pezizomycotina</taxon>
        <taxon>Sordariomycetes</taxon>
        <taxon>Hypocreomycetidae</taxon>
        <taxon>Glomerellales</taxon>
        <taxon>Plectosphaerellaceae</taxon>
        <taxon>Sodiomyces</taxon>
    </lineage>
</organism>
<accession>A0A3N2Q2T6</accession>
<name>A0A3N2Q2T6_SODAK</name>
<evidence type="ECO:0000313" key="2">
    <source>
        <dbReference type="EMBL" id="ROT41084.1"/>
    </source>
</evidence>
<dbReference type="OrthoDB" id="2590867at2759"/>
<dbReference type="RefSeq" id="XP_028468890.1">
    <property type="nucleotide sequence ID" value="XM_028614846.1"/>
</dbReference>
<feature type="compositionally biased region" description="Basic and acidic residues" evidence="1">
    <location>
        <begin position="1"/>
        <end position="22"/>
    </location>
</feature>
<evidence type="ECO:0000313" key="3">
    <source>
        <dbReference type="Proteomes" id="UP000272025"/>
    </source>
</evidence>
<gene>
    <name evidence="2" type="ORF">SODALDRAFT_376807</name>
</gene>
<evidence type="ECO:0000256" key="1">
    <source>
        <dbReference type="SAM" id="MobiDB-lite"/>
    </source>
</evidence>
<keyword evidence="3" id="KW-1185">Reference proteome</keyword>
<feature type="region of interest" description="Disordered" evidence="1">
    <location>
        <begin position="1"/>
        <end position="295"/>
    </location>
</feature>